<reference evidence="1" key="1">
    <citation type="submission" date="2022-08" db="EMBL/GenBank/DDBJ databases">
        <authorList>
            <person name="Vandamme P."/>
            <person name="Hettiarachchi A."/>
            <person name="Peeters C."/>
            <person name="Cnockaert M."/>
            <person name="Carlier A."/>
        </authorList>
    </citation>
    <scope>NUCLEOTIDE SEQUENCE</scope>
    <source>
        <strain evidence="1">LMG 31809</strain>
    </source>
</reference>
<organism evidence="1 2">
    <name type="scientific">Govanella unica</name>
    <dbReference type="NCBI Taxonomy" id="2975056"/>
    <lineage>
        <taxon>Bacteria</taxon>
        <taxon>Pseudomonadati</taxon>
        <taxon>Pseudomonadota</taxon>
        <taxon>Alphaproteobacteria</taxon>
        <taxon>Emcibacterales</taxon>
        <taxon>Govanellaceae</taxon>
        <taxon>Govanella</taxon>
    </lineage>
</organism>
<name>A0A9X3TV37_9PROT</name>
<proteinExistence type="predicted"/>
<dbReference type="Proteomes" id="UP001141619">
    <property type="component" value="Unassembled WGS sequence"/>
</dbReference>
<protein>
    <submittedName>
        <fullName evidence="1">DUF2125 domain-containing protein</fullName>
    </submittedName>
</protein>
<dbReference type="EMBL" id="JANWOI010000001">
    <property type="protein sequence ID" value="MDA5192606.1"/>
    <property type="molecule type" value="Genomic_DNA"/>
</dbReference>
<evidence type="ECO:0000313" key="2">
    <source>
        <dbReference type="Proteomes" id="UP001141619"/>
    </source>
</evidence>
<gene>
    <name evidence="1" type="ORF">NYP16_01355</name>
</gene>
<dbReference type="InterPro" id="IPR018666">
    <property type="entry name" value="DUF2125"/>
</dbReference>
<dbReference type="AlphaFoldDB" id="A0A9X3TV37"/>
<accession>A0A9X3TV37</accession>
<dbReference type="RefSeq" id="WP_274942310.1">
    <property type="nucleotide sequence ID" value="NZ_JANWOI010000001.1"/>
</dbReference>
<evidence type="ECO:0000313" key="1">
    <source>
        <dbReference type="EMBL" id="MDA5192606.1"/>
    </source>
</evidence>
<sequence>MRFRIIIGLLAALLVGYSIYWYVTANQARSDIAAWIKDQQAAGHDISYRALEVGGYPYRIEVQVKDAVVKGHNGDVAWTLSAPHFAVVSATWKSEHKILFADRLTLDMGTPGAEGQRLIAEEMRASLVSDDKGDPARVSVVADSLTMEGLAATVADAAPGAQVVPIAKGVQFKDMQFHWRAAAEAVREKGEADETGIQEPLAWQIAFMSKDIHYPEFADSPYGPDIKDMSLVFEMRGLGIVPGATLKTIAAWRDQGGTLELTSGSFKWGKLDTKLSGSVTLDQQFRPLGAFAALVKGYEPLLDHLLKSGGIEHQDAATVKKMLDQIIAADTDNDGRLRLPLTMQAGQLMLGPLPIAALEPVVRP</sequence>
<dbReference type="Pfam" id="PF09898">
    <property type="entry name" value="DUF2125"/>
    <property type="match status" value="1"/>
</dbReference>
<comment type="caution">
    <text evidence="1">The sequence shown here is derived from an EMBL/GenBank/DDBJ whole genome shotgun (WGS) entry which is preliminary data.</text>
</comment>
<keyword evidence="2" id="KW-1185">Reference proteome</keyword>
<reference evidence="1" key="2">
    <citation type="journal article" date="2023" name="Syst. Appl. Microbiol.">
        <title>Govania unica gen. nov., sp. nov., a rare biosphere bacterium that represents a novel family in the class Alphaproteobacteria.</title>
        <authorList>
            <person name="Vandamme P."/>
            <person name="Peeters C."/>
            <person name="Hettiarachchi A."/>
            <person name="Cnockaert M."/>
            <person name="Carlier A."/>
        </authorList>
    </citation>
    <scope>NUCLEOTIDE SEQUENCE</scope>
    <source>
        <strain evidence="1">LMG 31809</strain>
    </source>
</reference>